<name>F2BDF1_9NEIS</name>
<gene>
    <name evidence="2" type="ORF">HMPREF9123_1757</name>
</gene>
<dbReference type="AlphaFoldDB" id="F2BDF1"/>
<comment type="caution">
    <text evidence="2">The sequence shown here is derived from an EMBL/GenBank/DDBJ whole genome shotgun (WGS) entry which is preliminary data.</text>
</comment>
<keyword evidence="3" id="KW-1185">Reference proteome</keyword>
<dbReference type="STRING" id="267212.GCA_001063965_01062"/>
<proteinExistence type="predicted"/>
<dbReference type="HOGENOM" id="CLU_148626_0_0_4"/>
<organism evidence="2 3">
    <name type="scientific">Neisseria bacilliformis ATCC BAA-1200</name>
    <dbReference type="NCBI Taxonomy" id="888742"/>
    <lineage>
        <taxon>Bacteria</taxon>
        <taxon>Pseudomonadati</taxon>
        <taxon>Pseudomonadota</taxon>
        <taxon>Betaproteobacteria</taxon>
        <taxon>Neisseriales</taxon>
        <taxon>Neisseriaceae</taxon>
        <taxon>Neisseria</taxon>
    </lineage>
</organism>
<dbReference type="RefSeq" id="WP_007342763.1">
    <property type="nucleotide sequence ID" value="NZ_GL878494.1"/>
</dbReference>
<protein>
    <recommendedName>
        <fullName evidence="4">General secretion pathway protein G</fullName>
    </recommendedName>
</protein>
<dbReference type="EMBL" id="AFAY01000035">
    <property type="protein sequence ID" value="EGF10547.1"/>
    <property type="molecule type" value="Genomic_DNA"/>
</dbReference>
<reference evidence="2 3" key="1">
    <citation type="submission" date="2011-02" db="EMBL/GenBank/DDBJ databases">
        <authorList>
            <person name="Muzny D."/>
            <person name="Qin X."/>
            <person name="Deng J."/>
            <person name="Jiang H."/>
            <person name="Liu Y."/>
            <person name="Qu J."/>
            <person name="Song X.-Z."/>
            <person name="Zhang L."/>
            <person name="Thornton R."/>
            <person name="Coyle M."/>
            <person name="Francisco L."/>
            <person name="Jackson L."/>
            <person name="Javaid M."/>
            <person name="Korchina V."/>
            <person name="Kovar C."/>
            <person name="Mata R."/>
            <person name="Mathew T."/>
            <person name="Ngo R."/>
            <person name="Nguyen L."/>
            <person name="Nguyen N."/>
            <person name="Okwuonu G."/>
            <person name="Ongeri F."/>
            <person name="Pham C."/>
            <person name="Simmons D."/>
            <person name="Wilczek-Boney K."/>
            <person name="Hale W."/>
            <person name="Jakkamsetti A."/>
            <person name="Pham P."/>
            <person name="Ruth R."/>
            <person name="San Lucas F."/>
            <person name="Warren J."/>
            <person name="Zhang J."/>
            <person name="Zhao Z."/>
            <person name="Zhou C."/>
            <person name="Zhu D."/>
            <person name="Lee S."/>
            <person name="Bess C."/>
            <person name="Blankenburg K."/>
            <person name="Forbes L."/>
            <person name="Fu Q."/>
            <person name="Gubbala S."/>
            <person name="Hirani K."/>
            <person name="Jayaseelan J.C."/>
            <person name="Lara F."/>
            <person name="Munidasa M."/>
            <person name="Palculict T."/>
            <person name="Patil S."/>
            <person name="Pu L.-L."/>
            <person name="Saada N."/>
            <person name="Tang L."/>
            <person name="Weissenberger G."/>
            <person name="Zhu Y."/>
            <person name="Hemphill L."/>
            <person name="Shang Y."/>
            <person name="Youmans B."/>
            <person name="Ayvaz T."/>
            <person name="Ross M."/>
            <person name="Santibanez J."/>
            <person name="Aqrawi P."/>
            <person name="Gross S."/>
            <person name="Joshi V."/>
            <person name="Fowler G."/>
            <person name="Nazareth L."/>
            <person name="Reid J."/>
            <person name="Worley K."/>
            <person name="Petrosino J."/>
            <person name="Highlander S."/>
            <person name="Gibbs R."/>
        </authorList>
    </citation>
    <scope>NUCLEOTIDE SEQUENCE [LARGE SCALE GENOMIC DNA]</scope>
    <source>
        <strain evidence="2 3">ATCC BAA-1200</strain>
    </source>
</reference>
<dbReference type="OrthoDB" id="8606771at2"/>
<feature type="region of interest" description="Disordered" evidence="1">
    <location>
        <begin position="82"/>
        <end position="106"/>
    </location>
</feature>
<evidence type="ECO:0008006" key="4">
    <source>
        <dbReference type="Google" id="ProtNLM"/>
    </source>
</evidence>
<evidence type="ECO:0000313" key="2">
    <source>
        <dbReference type="EMBL" id="EGF10547.1"/>
    </source>
</evidence>
<accession>F2BDF1</accession>
<dbReference type="Proteomes" id="UP000004105">
    <property type="component" value="Unassembled WGS sequence"/>
</dbReference>
<sequence>MNTLPYQPEIAARMLAGGEANDTIRPDARFIQTANGHWIAWHDPDTPAAVLPPDTPAGEPCFWVEGAEDLAELVHMAENGDFDHLDDADDGTEPPPHTCTCGCAHD</sequence>
<evidence type="ECO:0000313" key="3">
    <source>
        <dbReference type="Proteomes" id="UP000004105"/>
    </source>
</evidence>
<evidence type="ECO:0000256" key="1">
    <source>
        <dbReference type="SAM" id="MobiDB-lite"/>
    </source>
</evidence>